<name>A0A2P2JWX5_RHIMU</name>
<dbReference type="EMBL" id="GGEC01017463">
    <property type="protein sequence ID" value="MBW97946.1"/>
    <property type="molecule type" value="Transcribed_RNA"/>
</dbReference>
<reference evidence="1" key="1">
    <citation type="submission" date="2018-02" db="EMBL/GenBank/DDBJ databases">
        <title>Rhizophora mucronata_Transcriptome.</title>
        <authorList>
            <person name="Meera S.P."/>
            <person name="Sreeshan A."/>
            <person name="Augustine A."/>
        </authorList>
    </citation>
    <scope>NUCLEOTIDE SEQUENCE</scope>
    <source>
        <tissue evidence="1">Leaf</tissue>
    </source>
</reference>
<protein>
    <submittedName>
        <fullName evidence="1">Uncharacterized protein LOC105111904 isoform X2</fullName>
    </submittedName>
</protein>
<dbReference type="Pfam" id="PF10184">
    <property type="entry name" value="DUF2358"/>
    <property type="match status" value="1"/>
</dbReference>
<accession>A0A2P2JWX5</accession>
<dbReference type="PANTHER" id="PTHR34123:SF4">
    <property type="entry name" value="PHOSPHORIBOSYLTRANSFERASE-LIKE PROTEIN, PUTATIVE (DUF2358)-RELATED"/>
    <property type="match status" value="1"/>
</dbReference>
<sequence>MAGICSPNPTVSFGRNHRVRCCLGAVDDDSNKTITRTRGTPQVLKLAVSGVTELLRLFSFSNKDRLDGVSYKEKDELPVSSVDDVILNLKSEYDNAYFVTGIFTSAIYAKDCIFEDPTISFRGTELYARNLKLLVPFFDCPSITLQKIEKVSLCSNCKRSLVNLDLSMQCIL</sequence>
<dbReference type="PANTHER" id="PTHR34123">
    <property type="entry name" value="OS04G0578200 PROTEIN"/>
    <property type="match status" value="1"/>
</dbReference>
<proteinExistence type="predicted"/>
<dbReference type="AlphaFoldDB" id="A0A2P2JWX5"/>
<evidence type="ECO:0000313" key="1">
    <source>
        <dbReference type="EMBL" id="MBW97946.1"/>
    </source>
</evidence>
<dbReference type="EMBL" id="GGEC01017460">
    <property type="protein sequence ID" value="MBW97943.1"/>
    <property type="molecule type" value="Transcribed_RNA"/>
</dbReference>
<dbReference type="InterPro" id="IPR018790">
    <property type="entry name" value="DUF2358"/>
</dbReference>
<organism evidence="1">
    <name type="scientific">Rhizophora mucronata</name>
    <name type="common">Asiatic mangrove</name>
    <dbReference type="NCBI Taxonomy" id="61149"/>
    <lineage>
        <taxon>Eukaryota</taxon>
        <taxon>Viridiplantae</taxon>
        <taxon>Streptophyta</taxon>
        <taxon>Embryophyta</taxon>
        <taxon>Tracheophyta</taxon>
        <taxon>Spermatophyta</taxon>
        <taxon>Magnoliopsida</taxon>
        <taxon>eudicotyledons</taxon>
        <taxon>Gunneridae</taxon>
        <taxon>Pentapetalae</taxon>
        <taxon>rosids</taxon>
        <taxon>fabids</taxon>
        <taxon>Malpighiales</taxon>
        <taxon>Rhizophoraceae</taxon>
        <taxon>Rhizophora</taxon>
    </lineage>
</organism>